<sequence>MVTLKPPFTANSMQDLFKRVLSGKYPKIPKEYSRDLNTIISTMLKVKPSERPSCEQILHMPAVEEHITDNDDSNINIELLNTIKIPKNFKLLQTKLPKSQYEDEKQEELDGVDELNPIEDTFKIPNLHSNSSNNLYDPKFDISDYAQSSLPTTITNKDSEGIIREIRSRHGVGPAEANKQKKKRRNPRTTPMNLELISNKPKKYQMYKEMNLQGRK</sequence>
<keyword evidence="6" id="KW-0067">ATP-binding</keyword>
<evidence type="ECO:0000256" key="6">
    <source>
        <dbReference type="ARBA" id="ARBA00022840"/>
    </source>
</evidence>
<evidence type="ECO:0000256" key="9">
    <source>
        <dbReference type="SAM" id="MobiDB-lite"/>
    </source>
</evidence>
<dbReference type="SUPFAM" id="SSF56112">
    <property type="entry name" value="Protein kinase-like (PK-like)"/>
    <property type="match status" value="1"/>
</dbReference>
<evidence type="ECO:0000256" key="1">
    <source>
        <dbReference type="ARBA" id="ARBA00012513"/>
    </source>
</evidence>
<evidence type="ECO:0000256" key="2">
    <source>
        <dbReference type="ARBA" id="ARBA00022527"/>
    </source>
</evidence>
<dbReference type="InterPro" id="IPR000719">
    <property type="entry name" value="Prot_kinase_dom"/>
</dbReference>
<evidence type="ECO:0000256" key="8">
    <source>
        <dbReference type="ARBA" id="ARBA00048679"/>
    </source>
</evidence>
<name>A0A7S3J159_9SPIT</name>
<dbReference type="EC" id="2.7.11.1" evidence="1"/>
<keyword evidence="2" id="KW-0723">Serine/threonine-protein kinase</keyword>
<reference evidence="11" key="1">
    <citation type="submission" date="2021-01" db="EMBL/GenBank/DDBJ databases">
        <authorList>
            <person name="Corre E."/>
            <person name="Pelletier E."/>
            <person name="Niang G."/>
            <person name="Scheremetjew M."/>
            <person name="Finn R."/>
            <person name="Kale V."/>
            <person name="Holt S."/>
            <person name="Cochrane G."/>
            <person name="Meng A."/>
            <person name="Brown T."/>
            <person name="Cohen L."/>
        </authorList>
    </citation>
    <scope>NUCLEOTIDE SEQUENCE</scope>
    <source>
        <strain evidence="11">FSP1.4</strain>
    </source>
</reference>
<dbReference type="PANTHER" id="PTHR44899:SF3">
    <property type="entry name" value="SERINE_THREONINE-PROTEIN KINASE NEK1"/>
    <property type="match status" value="1"/>
</dbReference>
<keyword evidence="4" id="KW-0547">Nucleotide-binding</keyword>
<gene>
    <name evidence="11" type="ORF">EHAR0213_LOCUS830</name>
</gene>
<keyword evidence="5" id="KW-0418">Kinase</keyword>
<proteinExistence type="predicted"/>
<dbReference type="GO" id="GO:0004674">
    <property type="term" value="F:protein serine/threonine kinase activity"/>
    <property type="evidence" value="ECO:0007669"/>
    <property type="project" value="UniProtKB-KW"/>
</dbReference>
<keyword evidence="3" id="KW-0808">Transferase</keyword>
<evidence type="ECO:0000313" key="11">
    <source>
        <dbReference type="EMBL" id="CAE0341923.1"/>
    </source>
</evidence>
<feature type="domain" description="Protein kinase" evidence="10">
    <location>
        <begin position="1"/>
        <end position="63"/>
    </location>
</feature>
<comment type="catalytic activity">
    <reaction evidence="7">
        <text>L-threonyl-[protein] + ATP = O-phospho-L-threonyl-[protein] + ADP + H(+)</text>
        <dbReference type="Rhea" id="RHEA:46608"/>
        <dbReference type="Rhea" id="RHEA-COMP:11060"/>
        <dbReference type="Rhea" id="RHEA-COMP:11605"/>
        <dbReference type="ChEBI" id="CHEBI:15378"/>
        <dbReference type="ChEBI" id="CHEBI:30013"/>
        <dbReference type="ChEBI" id="CHEBI:30616"/>
        <dbReference type="ChEBI" id="CHEBI:61977"/>
        <dbReference type="ChEBI" id="CHEBI:456216"/>
        <dbReference type="EC" id="2.7.11.1"/>
    </reaction>
</comment>
<dbReference type="AlphaFoldDB" id="A0A7S3J159"/>
<protein>
    <recommendedName>
        <fullName evidence="1">non-specific serine/threonine protein kinase</fullName>
        <ecNumber evidence="1">2.7.11.1</ecNumber>
    </recommendedName>
</protein>
<evidence type="ECO:0000256" key="5">
    <source>
        <dbReference type="ARBA" id="ARBA00022777"/>
    </source>
</evidence>
<dbReference type="PROSITE" id="PS50011">
    <property type="entry name" value="PROTEIN_KINASE_DOM"/>
    <property type="match status" value="1"/>
</dbReference>
<dbReference type="EMBL" id="HBII01001854">
    <property type="protein sequence ID" value="CAE0341923.1"/>
    <property type="molecule type" value="Transcribed_RNA"/>
</dbReference>
<evidence type="ECO:0000256" key="7">
    <source>
        <dbReference type="ARBA" id="ARBA00047899"/>
    </source>
</evidence>
<evidence type="ECO:0000256" key="3">
    <source>
        <dbReference type="ARBA" id="ARBA00022679"/>
    </source>
</evidence>
<dbReference type="InterPro" id="IPR011009">
    <property type="entry name" value="Kinase-like_dom_sf"/>
</dbReference>
<dbReference type="InterPro" id="IPR051131">
    <property type="entry name" value="NEK_Ser/Thr_kinase_NIMA"/>
</dbReference>
<accession>A0A7S3J159</accession>
<feature type="region of interest" description="Disordered" evidence="9">
    <location>
        <begin position="167"/>
        <end position="192"/>
    </location>
</feature>
<evidence type="ECO:0000259" key="10">
    <source>
        <dbReference type="PROSITE" id="PS50011"/>
    </source>
</evidence>
<dbReference type="PANTHER" id="PTHR44899">
    <property type="entry name" value="CAMK FAMILY PROTEIN KINASE"/>
    <property type="match status" value="1"/>
</dbReference>
<comment type="catalytic activity">
    <reaction evidence="8">
        <text>L-seryl-[protein] + ATP = O-phospho-L-seryl-[protein] + ADP + H(+)</text>
        <dbReference type="Rhea" id="RHEA:17989"/>
        <dbReference type="Rhea" id="RHEA-COMP:9863"/>
        <dbReference type="Rhea" id="RHEA-COMP:11604"/>
        <dbReference type="ChEBI" id="CHEBI:15378"/>
        <dbReference type="ChEBI" id="CHEBI:29999"/>
        <dbReference type="ChEBI" id="CHEBI:30616"/>
        <dbReference type="ChEBI" id="CHEBI:83421"/>
        <dbReference type="ChEBI" id="CHEBI:456216"/>
        <dbReference type="EC" id="2.7.11.1"/>
    </reaction>
</comment>
<dbReference type="Gene3D" id="1.10.510.10">
    <property type="entry name" value="Transferase(Phosphotransferase) domain 1"/>
    <property type="match status" value="1"/>
</dbReference>
<organism evidence="11">
    <name type="scientific">Euplotes harpa</name>
    <dbReference type="NCBI Taxonomy" id="151035"/>
    <lineage>
        <taxon>Eukaryota</taxon>
        <taxon>Sar</taxon>
        <taxon>Alveolata</taxon>
        <taxon>Ciliophora</taxon>
        <taxon>Intramacronucleata</taxon>
        <taxon>Spirotrichea</taxon>
        <taxon>Hypotrichia</taxon>
        <taxon>Euplotida</taxon>
        <taxon>Euplotidae</taxon>
        <taxon>Euplotes</taxon>
    </lineage>
</organism>
<dbReference type="GO" id="GO:0005524">
    <property type="term" value="F:ATP binding"/>
    <property type="evidence" value="ECO:0007669"/>
    <property type="project" value="UniProtKB-KW"/>
</dbReference>
<evidence type="ECO:0000256" key="4">
    <source>
        <dbReference type="ARBA" id="ARBA00022741"/>
    </source>
</evidence>